<reference evidence="1" key="2">
    <citation type="journal article" date="2021" name="PeerJ">
        <title>Extensive microbial diversity within the chicken gut microbiome revealed by metagenomics and culture.</title>
        <authorList>
            <person name="Gilroy R."/>
            <person name="Ravi A."/>
            <person name="Getino M."/>
            <person name="Pursley I."/>
            <person name="Horton D.L."/>
            <person name="Alikhan N.F."/>
            <person name="Baker D."/>
            <person name="Gharbi K."/>
            <person name="Hall N."/>
            <person name="Watson M."/>
            <person name="Adriaenssens E.M."/>
            <person name="Foster-Nyarko E."/>
            <person name="Jarju S."/>
            <person name="Secka A."/>
            <person name="Antonio M."/>
            <person name="Oren A."/>
            <person name="Chaudhuri R.R."/>
            <person name="La Ragione R."/>
            <person name="Hildebrand F."/>
            <person name="Pallen M.J."/>
        </authorList>
    </citation>
    <scope>NUCLEOTIDE SEQUENCE</scope>
    <source>
        <strain evidence="1">10669</strain>
    </source>
</reference>
<proteinExistence type="predicted"/>
<comment type="caution">
    <text evidence="1">The sequence shown here is derived from an EMBL/GenBank/DDBJ whole genome shotgun (WGS) entry which is preliminary data.</text>
</comment>
<organism evidence="1 2">
    <name type="scientific">Candidatus Spyradosoma merdigallinarum</name>
    <dbReference type="NCBI Taxonomy" id="2840950"/>
    <lineage>
        <taxon>Bacteria</taxon>
        <taxon>Pseudomonadati</taxon>
        <taxon>Verrucomicrobiota</taxon>
        <taxon>Opitutia</taxon>
        <taxon>Opitutia incertae sedis</taxon>
        <taxon>Candidatus Spyradosoma</taxon>
    </lineage>
</organism>
<reference evidence="1" key="1">
    <citation type="submission" date="2020-10" db="EMBL/GenBank/DDBJ databases">
        <authorList>
            <person name="Gilroy R."/>
        </authorList>
    </citation>
    <scope>NUCLEOTIDE SEQUENCE</scope>
    <source>
        <strain evidence="1">10669</strain>
    </source>
</reference>
<sequence length="154" mass="17627">MAKIDLELLQMVLERNAVDARLTARILSDLQEEIRLEKLEAEEREPPVKKKYVFLASDPEGVLDGKELVGWVVQIPADQSEYTVEERIFDAACEYNRSKKGRRDPAKTLGEACERVPAKIFRERKIWVKNKEAAYLLATSNALPSASELRPREE</sequence>
<accession>A0A9D1NJI2</accession>
<name>A0A9D1NJI2_9BACT</name>
<dbReference type="Proteomes" id="UP000886812">
    <property type="component" value="Unassembled WGS sequence"/>
</dbReference>
<evidence type="ECO:0000313" key="2">
    <source>
        <dbReference type="Proteomes" id="UP000886812"/>
    </source>
</evidence>
<gene>
    <name evidence="1" type="ORF">IAC75_02610</name>
</gene>
<evidence type="ECO:0000313" key="1">
    <source>
        <dbReference type="EMBL" id="HIV04026.1"/>
    </source>
</evidence>
<protein>
    <submittedName>
        <fullName evidence="1">Uncharacterized protein</fullName>
    </submittedName>
</protein>
<dbReference type="AlphaFoldDB" id="A0A9D1NJI2"/>
<dbReference type="EMBL" id="DVOG01000069">
    <property type="protein sequence ID" value="HIV04026.1"/>
    <property type="molecule type" value="Genomic_DNA"/>
</dbReference>